<comment type="caution">
    <text evidence="6">The sequence shown here is derived from an EMBL/GenBank/DDBJ whole genome shotgun (WGS) entry which is preliminary data.</text>
</comment>
<evidence type="ECO:0000313" key="6">
    <source>
        <dbReference type="EMBL" id="KEF51123.1"/>
    </source>
</evidence>
<dbReference type="EMBL" id="AMGV01000028">
    <property type="protein sequence ID" value="KEF51123.1"/>
    <property type="molecule type" value="Genomic_DNA"/>
</dbReference>
<evidence type="ECO:0000256" key="5">
    <source>
        <dbReference type="ARBA" id="ARBA00023002"/>
    </source>
</evidence>
<dbReference type="VEuPathDB" id="FungiDB:A1O9_12846"/>
<dbReference type="GeneID" id="25287740"/>
<evidence type="ECO:0000256" key="2">
    <source>
        <dbReference type="ARBA" id="ARBA00010139"/>
    </source>
</evidence>
<dbReference type="PANTHER" id="PTHR42877">
    <property type="entry name" value="L-ORNITHINE N(5)-MONOOXYGENASE-RELATED"/>
    <property type="match status" value="1"/>
</dbReference>
<dbReference type="GO" id="GO:0050661">
    <property type="term" value="F:NADP binding"/>
    <property type="evidence" value="ECO:0007669"/>
    <property type="project" value="InterPro"/>
</dbReference>
<dbReference type="Pfam" id="PF00743">
    <property type="entry name" value="FMO-like"/>
    <property type="match status" value="1"/>
</dbReference>
<organism evidence="6 7">
    <name type="scientific">Exophiala aquamarina CBS 119918</name>
    <dbReference type="NCBI Taxonomy" id="1182545"/>
    <lineage>
        <taxon>Eukaryota</taxon>
        <taxon>Fungi</taxon>
        <taxon>Dikarya</taxon>
        <taxon>Ascomycota</taxon>
        <taxon>Pezizomycotina</taxon>
        <taxon>Eurotiomycetes</taxon>
        <taxon>Chaetothyriomycetidae</taxon>
        <taxon>Chaetothyriales</taxon>
        <taxon>Herpotrichiellaceae</taxon>
        <taxon>Exophiala</taxon>
    </lineage>
</organism>
<dbReference type="Proteomes" id="UP000027920">
    <property type="component" value="Unassembled WGS sequence"/>
</dbReference>
<dbReference type="InterPro" id="IPR036188">
    <property type="entry name" value="FAD/NAD-bd_sf"/>
</dbReference>
<dbReference type="PANTHER" id="PTHR42877:SF7">
    <property type="entry name" value="FLAVIN-BINDING MONOOXYGENASE-RELATED"/>
    <property type="match status" value="1"/>
</dbReference>
<keyword evidence="7" id="KW-1185">Reference proteome</keyword>
<accession>A0A072NVR2</accession>
<dbReference type="SUPFAM" id="SSF51905">
    <property type="entry name" value="FAD/NAD(P)-binding domain"/>
    <property type="match status" value="3"/>
</dbReference>
<dbReference type="GO" id="GO:0004499">
    <property type="term" value="F:N,N-dimethylaniline monooxygenase activity"/>
    <property type="evidence" value="ECO:0007669"/>
    <property type="project" value="InterPro"/>
</dbReference>
<dbReference type="InterPro" id="IPR020946">
    <property type="entry name" value="Flavin_mOase-like"/>
</dbReference>
<reference evidence="6 7" key="1">
    <citation type="submission" date="2013-03" db="EMBL/GenBank/DDBJ databases">
        <title>The Genome Sequence of Exophiala aquamarina CBS 119918.</title>
        <authorList>
            <consortium name="The Broad Institute Genomics Platform"/>
            <person name="Cuomo C."/>
            <person name="de Hoog S."/>
            <person name="Gorbushina A."/>
            <person name="Walker B."/>
            <person name="Young S.K."/>
            <person name="Zeng Q."/>
            <person name="Gargeya S."/>
            <person name="Fitzgerald M."/>
            <person name="Haas B."/>
            <person name="Abouelleil A."/>
            <person name="Allen A.W."/>
            <person name="Alvarado L."/>
            <person name="Arachchi H.M."/>
            <person name="Berlin A.M."/>
            <person name="Chapman S.B."/>
            <person name="Gainer-Dewar J."/>
            <person name="Goldberg J."/>
            <person name="Griggs A."/>
            <person name="Gujja S."/>
            <person name="Hansen M."/>
            <person name="Howarth C."/>
            <person name="Imamovic A."/>
            <person name="Ireland A."/>
            <person name="Larimer J."/>
            <person name="McCowan C."/>
            <person name="Murphy C."/>
            <person name="Pearson M."/>
            <person name="Poon T.W."/>
            <person name="Priest M."/>
            <person name="Roberts A."/>
            <person name="Saif S."/>
            <person name="Shea T."/>
            <person name="Sisk P."/>
            <person name="Sykes S."/>
            <person name="Wortman J."/>
            <person name="Nusbaum C."/>
            <person name="Birren B."/>
        </authorList>
    </citation>
    <scope>NUCLEOTIDE SEQUENCE [LARGE SCALE GENOMIC DNA]</scope>
    <source>
        <strain evidence="6 7">CBS 119918</strain>
    </source>
</reference>
<dbReference type="OrthoDB" id="74360at2759"/>
<name>A0A072NVR2_9EURO</name>
<dbReference type="AlphaFoldDB" id="A0A072NVR2"/>
<protein>
    <recommendedName>
        <fullName evidence="8">Cyclohexanone monooxygenase</fullName>
    </recommendedName>
</protein>
<evidence type="ECO:0000256" key="3">
    <source>
        <dbReference type="ARBA" id="ARBA00022630"/>
    </source>
</evidence>
<dbReference type="RefSeq" id="XP_013253713.1">
    <property type="nucleotide sequence ID" value="XM_013398259.1"/>
</dbReference>
<sequence>MAPFLEEVPSAGSEAKATKLAWERINQRGYEILERPYGTHVPKRVIAIGAGATGICFAQFSKTIPNLDVQIYEKSDEVSGTWHDNRYPGCACDIPAHIYQFQWAPNPHWSHYYVGAKEIFQYFKDVVDKHDLTKLIKLKHQVIGANWNPSTAKWIVEVQTPDGAQFTDTCDFLINGCGLLNNWKWPQIKGLHSFKGQLVHSANYDESIQLKGKKVAVFGAGSSGVQIVATIQPLVDHLYTWIRSPLWISSGFASKFAGSNGTNFAYPDELKARFATEKDAHLRYMKMLDEELGKRFNFMMDNTDEARDAVRFARQQMENQLRSRPELIKKIIPTKYGVGCRRPTPGNGYLEALLCSNVSTYTDEVRMITRDGFIDHEGNEHQVDVIICATGFDVSYVPRFPITANGKDLRKVWESDPVAYFGTMVPDFPNYFASLGPYNAANGSLIPPIEQGCHYILQIIEKCQIERVRSISPTAQATQEFREHSDLLLKRTVWNQPCRSWFKNGTVDGLPRIYPGSRAHFMEVMKPRFEDFELQYESDNRFYYLGNGFASREFDGRDPTWYLGLINGQDKQPDYSVDEKLVIELCQLDR</sequence>
<dbReference type="GO" id="GO:0050660">
    <property type="term" value="F:flavin adenine dinucleotide binding"/>
    <property type="evidence" value="ECO:0007669"/>
    <property type="project" value="InterPro"/>
</dbReference>
<keyword evidence="4" id="KW-0274">FAD</keyword>
<gene>
    <name evidence="6" type="ORF">A1O9_12846</name>
</gene>
<comment type="similarity">
    <text evidence="2">Belongs to the FAD-binding monooxygenase family.</text>
</comment>
<keyword evidence="5" id="KW-0560">Oxidoreductase</keyword>
<proteinExistence type="inferred from homology"/>
<evidence type="ECO:0008006" key="8">
    <source>
        <dbReference type="Google" id="ProtNLM"/>
    </source>
</evidence>
<dbReference type="HOGENOM" id="CLU_006937_6_1_1"/>
<evidence type="ECO:0000256" key="4">
    <source>
        <dbReference type="ARBA" id="ARBA00022827"/>
    </source>
</evidence>
<comment type="cofactor">
    <cofactor evidence="1">
        <name>FAD</name>
        <dbReference type="ChEBI" id="CHEBI:57692"/>
    </cofactor>
</comment>
<dbReference type="Gene3D" id="3.50.50.60">
    <property type="entry name" value="FAD/NAD(P)-binding domain"/>
    <property type="match status" value="2"/>
</dbReference>
<dbReference type="InterPro" id="IPR051209">
    <property type="entry name" value="FAD-bind_Monooxygenase_sf"/>
</dbReference>
<evidence type="ECO:0000256" key="1">
    <source>
        <dbReference type="ARBA" id="ARBA00001974"/>
    </source>
</evidence>
<evidence type="ECO:0000313" key="7">
    <source>
        <dbReference type="Proteomes" id="UP000027920"/>
    </source>
</evidence>
<keyword evidence="3" id="KW-0285">Flavoprotein</keyword>